<dbReference type="OrthoDB" id="497927at2759"/>
<name>G0V7F8_NAUCA</name>
<dbReference type="AlphaFoldDB" id="G0V7F8"/>
<evidence type="ECO:0000259" key="1">
    <source>
        <dbReference type="Pfam" id="PF00294"/>
    </source>
</evidence>
<reference evidence="2 3" key="1">
    <citation type="journal article" date="2011" name="Proc. Natl. Acad. Sci. U.S.A.">
        <title>Evolutionary erosion of yeast sex chromosomes by mating-type switching accidents.</title>
        <authorList>
            <person name="Gordon J.L."/>
            <person name="Armisen D."/>
            <person name="Proux-Wera E."/>
            <person name="Oheigeartaigh S.S."/>
            <person name="Byrne K.P."/>
            <person name="Wolfe K.H."/>
        </authorList>
    </citation>
    <scope>NUCLEOTIDE SEQUENCE [LARGE SCALE GENOMIC DNA]</scope>
    <source>
        <strain evidence="3">ATCC 76901 / BCRC 22586 / CBS 4309 / NBRC 1992 / NRRL Y-12630</strain>
    </source>
</reference>
<proteinExistence type="predicted"/>
<dbReference type="GeneID" id="96900885"/>
<feature type="domain" description="Carbohydrate kinase PfkB" evidence="1">
    <location>
        <begin position="192"/>
        <end position="314"/>
    </location>
</feature>
<dbReference type="EMBL" id="HE576752">
    <property type="protein sequence ID" value="CCC67406.1"/>
    <property type="molecule type" value="Genomic_DNA"/>
</dbReference>
<reference key="2">
    <citation type="submission" date="2011-08" db="EMBL/GenBank/DDBJ databases">
        <title>Genome sequence of Naumovozyma castellii.</title>
        <authorList>
            <person name="Gordon J.L."/>
            <person name="Armisen D."/>
            <person name="Proux-Wera E."/>
            <person name="OhEigeartaigh S.S."/>
            <person name="Byrne K.P."/>
            <person name="Wolfe K.H."/>
        </authorList>
    </citation>
    <scope>NUCLEOTIDE SEQUENCE</scope>
    <source>
        <strain>Type strain:CBS 4309</strain>
    </source>
</reference>
<organism evidence="2 3">
    <name type="scientific">Naumovozyma castellii</name>
    <name type="common">Yeast</name>
    <name type="synonym">Saccharomyces castellii</name>
    <dbReference type="NCBI Taxonomy" id="27288"/>
    <lineage>
        <taxon>Eukaryota</taxon>
        <taxon>Fungi</taxon>
        <taxon>Dikarya</taxon>
        <taxon>Ascomycota</taxon>
        <taxon>Saccharomycotina</taxon>
        <taxon>Saccharomycetes</taxon>
        <taxon>Saccharomycetales</taxon>
        <taxon>Saccharomycetaceae</taxon>
        <taxon>Naumovozyma</taxon>
    </lineage>
</organism>
<dbReference type="OMA" id="VIKSWNT"/>
<evidence type="ECO:0000313" key="3">
    <source>
        <dbReference type="Proteomes" id="UP000001640"/>
    </source>
</evidence>
<dbReference type="PANTHER" id="PTHR47098:SF2">
    <property type="entry name" value="PROTEIN MAK32"/>
    <property type="match status" value="1"/>
</dbReference>
<dbReference type="KEGG" id="ncs:NCAS_0A08480"/>
<evidence type="ECO:0000313" key="2">
    <source>
        <dbReference type="EMBL" id="CCC67406.1"/>
    </source>
</evidence>
<dbReference type="InterPro" id="IPR029056">
    <property type="entry name" value="Ribokinase-like"/>
</dbReference>
<dbReference type="Gene3D" id="3.40.1190.20">
    <property type="match status" value="1"/>
</dbReference>
<dbReference type="SUPFAM" id="SSF53613">
    <property type="entry name" value="Ribokinase-like"/>
    <property type="match status" value="1"/>
</dbReference>
<dbReference type="InParanoid" id="G0V7F8"/>
<accession>G0V7F8</accession>
<dbReference type="Proteomes" id="UP000001640">
    <property type="component" value="Chromosome 1"/>
</dbReference>
<keyword evidence="3" id="KW-1185">Reference proteome</keyword>
<dbReference type="Pfam" id="PF00294">
    <property type="entry name" value="PfkB"/>
    <property type="match status" value="1"/>
</dbReference>
<gene>
    <name evidence="2" type="primary">NCAS0A08480</name>
    <name evidence="2" type="ordered locus">NCAS_0A08480</name>
</gene>
<dbReference type="HOGENOM" id="CLU_032834_0_0_1"/>
<dbReference type="STRING" id="1064592.G0V7F8"/>
<dbReference type="PANTHER" id="PTHR47098">
    <property type="entry name" value="PROTEIN MAK32"/>
    <property type="match status" value="1"/>
</dbReference>
<dbReference type="RefSeq" id="XP_003673787.1">
    <property type="nucleotide sequence ID" value="XM_003673739.1"/>
</dbReference>
<dbReference type="InterPro" id="IPR011611">
    <property type="entry name" value="PfkB_dom"/>
</dbReference>
<protein>
    <recommendedName>
        <fullName evidence="1">Carbohydrate kinase PfkB domain-containing protein</fullName>
    </recommendedName>
</protein>
<dbReference type="FunCoup" id="G0V7F8">
    <property type="interactions" value="38"/>
</dbReference>
<sequence length="374" mass="42068">MTIPPLLLTNGMFIIDDIETQDGRKFRDVPGGAGTFTILGAQVVLSSLLQAHEQNNFIRWIVDRGVDFPQKLTSIIHSWNSGVVFRDDHSRLTTKGINYYGENELRTFAYLTPKRQIGVKDWIEIVGGVENNMKAVQGLHLVCSPKRCLDILNGLNRENSDLTIFWEPLPSCCNIENLGLIQEVLKRKERVVISPNSEEAARMFGLGEPNNYEEYKSVLLQFNDEKVMNDKNICVLRCGKDGNLVLSPRNTSLKRKISKFPAFHSKSQEKVIDPTGGGNSFLGGFAVGFLLTKDLGIASICGNISAGCIIEQIGIPLYNPTTRNWNNRSFEERLIEYKDTHGLDFSVEEVYKNLNVSLSLIKKTNYSIEYKNLS</sequence>
<dbReference type="eggNOG" id="ENOG502RXN8">
    <property type="taxonomic scope" value="Eukaryota"/>
</dbReference>